<feature type="repeat" description="PPR" evidence="4">
    <location>
        <begin position="239"/>
        <end position="269"/>
    </location>
</feature>
<dbReference type="InterPro" id="IPR002885">
    <property type="entry name" value="PPR_rpt"/>
</dbReference>
<dbReference type="Gene3D" id="1.25.40.10">
    <property type="entry name" value="Tetratricopeptide repeat domain"/>
    <property type="match status" value="6"/>
</dbReference>
<feature type="repeat" description="PPR" evidence="4">
    <location>
        <begin position="208"/>
        <end position="238"/>
    </location>
</feature>
<keyword evidence="7" id="KW-1185">Reference proteome</keyword>
<dbReference type="PROSITE" id="PS51375">
    <property type="entry name" value="PPR"/>
    <property type="match status" value="9"/>
</dbReference>
<feature type="repeat" description="PPR" evidence="4">
    <location>
        <begin position="372"/>
        <end position="402"/>
    </location>
</feature>
<dbReference type="InterPro" id="IPR046960">
    <property type="entry name" value="PPR_At4g14850-like_plant"/>
</dbReference>
<evidence type="ECO:0000313" key="7">
    <source>
        <dbReference type="Proteomes" id="UP001604277"/>
    </source>
</evidence>
<dbReference type="Pfam" id="PF14432">
    <property type="entry name" value="DYW_deaminase"/>
    <property type="match status" value="1"/>
</dbReference>
<dbReference type="FunFam" id="1.25.40.10:FF:000366">
    <property type="entry name" value="Pentatricopeptide (PPR) repeat-containing protein"/>
    <property type="match status" value="1"/>
</dbReference>
<dbReference type="AlphaFoldDB" id="A0ABD1VHR5"/>
<proteinExistence type="inferred from homology"/>
<feature type="repeat" description="PPR" evidence="4">
    <location>
        <begin position="81"/>
        <end position="115"/>
    </location>
</feature>
<sequence length="806" mass="91277">MQEKGQNTSLCKQILMSYPPLSNTSVKIATLSHLKQFHAKLIQSSLHHHYYWVAQLIDLCTRLHAPPQYARCVFNSVHQPNDFVFTNMLKFYSKLGANSDIFNLFDDMQKCNIKPNTCIYPALIKVAGKNGIAFHAHLLKMGLDSDKFIRNAFVNVYGKYGPIGIARELFDEMSERSVADCNVMISAYWNFGDEVEAKWLFDLMPEKNVTTWTAMVTEYSRMKDTMSARRYFDQMPEKNVITWTTMVTGYSRMKDMVNARRYFDQMPEKNVVSWNAILSGYAQNGYAKEALSLFDEMLSVGVSPDDTTWVAVISSCSSCGDPSLVESLVKMMNEKGIHRNFFVNTAIIDMYAKCGSIEMAKNIFDQLNGYRNVVTWNTMISAYTRVGELASARELFDQMPVKNVVSWNSMISGYSQNGQSDLAIELFKEMINKGIMPDEVTVVGVISACGHLGALELGNWVVKFITENQIKLNTSVYNSLIFMYSKCGSMNDAKKFFHEMETRDVISYNTLITGFAAHGNGIETIELLQKMEEEGNDPDRITYIGVLTACSHTGLLEEGQEVFKSIKSPDIDHYACMVDLLGRVGKLNEAKRVIERMPMDPHAGIYGSLLNASRIHKRIDLGEFAANKLFELEPENSGNYVLLSNIYASAGRWEDVERIRALMKKEGVTKTTGWSWTEHGGKIHKFIVGDQSHERSVEIYRVLAAMKKKMRTAGYEADKGSVLRDVEEEEKEEMVGTHSEKLAVAFALLVTEPGAIIRVVKNLRICGDCHTAVKMLSKLEGREIIVRDNNRFHCFKNNLCSCKDYW</sequence>
<evidence type="ECO:0000256" key="1">
    <source>
        <dbReference type="ARBA" id="ARBA00006643"/>
    </source>
</evidence>
<name>A0ABD1VHR5_9LAMI</name>
<accession>A0ABD1VHR5</accession>
<feature type="repeat" description="PPR" evidence="4">
    <location>
        <begin position="270"/>
        <end position="304"/>
    </location>
</feature>
<dbReference type="PANTHER" id="PTHR47926:SF373">
    <property type="entry name" value="TETRATRICOPEPTIDE-LIKE HELICAL DOMAIN SUPERFAMILY, DYW DOMAIN-CONTAINING PROTEIN"/>
    <property type="match status" value="1"/>
</dbReference>
<keyword evidence="2" id="KW-0677">Repeat</keyword>
<dbReference type="PANTHER" id="PTHR47926">
    <property type="entry name" value="PENTATRICOPEPTIDE REPEAT-CONTAINING PROTEIN"/>
    <property type="match status" value="1"/>
</dbReference>
<comment type="caution">
    <text evidence="6">The sequence shown here is derived from an EMBL/GenBank/DDBJ whole genome shotgun (WGS) entry which is preliminary data.</text>
</comment>
<comment type="similarity">
    <text evidence="1">Belongs to the PPR family. PCMP-H subfamily.</text>
</comment>
<evidence type="ECO:0000256" key="3">
    <source>
        <dbReference type="ARBA" id="ARBA00061659"/>
    </source>
</evidence>
<dbReference type="FunFam" id="1.25.40.10:FF:000596">
    <property type="entry name" value="Pentatricopeptide repeat-containing protein, mitochondrial"/>
    <property type="match status" value="1"/>
</dbReference>
<dbReference type="Proteomes" id="UP001604277">
    <property type="component" value="Unassembled WGS sequence"/>
</dbReference>
<organism evidence="6 7">
    <name type="scientific">Forsythia ovata</name>
    <dbReference type="NCBI Taxonomy" id="205694"/>
    <lineage>
        <taxon>Eukaryota</taxon>
        <taxon>Viridiplantae</taxon>
        <taxon>Streptophyta</taxon>
        <taxon>Embryophyta</taxon>
        <taxon>Tracheophyta</taxon>
        <taxon>Spermatophyta</taxon>
        <taxon>Magnoliopsida</taxon>
        <taxon>eudicotyledons</taxon>
        <taxon>Gunneridae</taxon>
        <taxon>Pentapetalae</taxon>
        <taxon>asterids</taxon>
        <taxon>lamiids</taxon>
        <taxon>Lamiales</taxon>
        <taxon>Oleaceae</taxon>
        <taxon>Forsythieae</taxon>
        <taxon>Forsythia</taxon>
    </lineage>
</organism>
<evidence type="ECO:0000256" key="2">
    <source>
        <dbReference type="ARBA" id="ARBA00022737"/>
    </source>
</evidence>
<feature type="domain" description="DYW" evidence="5">
    <location>
        <begin position="714"/>
        <end position="806"/>
    </location>
</feature>
<dbReference type="Pfam" id="PF20431">
    <property type="entry name" value="E_motif"/>
    <property type="match status" value="1"/>
</dbReference>
<dbReference type="EMBL" id="JBFOLJ010000005">
    <property type="protein sequence ID" value="KAL2536895.1"/>
    <property type="molecule type" value="Genomic_DNA"/>
</dbReference>
<gene>
    <name evidence="6" type="ORF">Fot_18286</name>
</gene>
<protein>
    <submittedName>
        <fullName evidence="6">Pentatricopeptide repeat-containing protein</fullName>
    </submittedName>
</protein>
<dbReference type="SUPFAM" id="SSF48452">
    <property type="entry name" value="TPR-like"/>
    <property type="match status" value="1"/>
</dbReference>
<dbReference type="Pfam" id="PF12854">
    <property type="entry name" value="PPR_1"/>
    <property type="match status" value="2"/>
</dbReference>
<dbReference type="Pfam" id="PF13812">
    <property type="entry name" value="PPR_3"/>
    <property type="match status" value="1"/>
</dbReference>
<dbReference type="FunFam" id="1.25.40.10:FF:000144">
    <property type="entry name" value="Pentatricopeptide repeat-containing protein, mitochondrial"/>
    <property type="match status" value="1"/>
</dbReference>
<feature type="repeat" description="PPR" evidence="4">
    <location>
        <begin position="403"/>
        <end position="437"/>
    </location>
</feature>
<feature type="repeat" description="PPR" evidence="4">
    <location>
        <begin position="504"/>
        <end position="538"/>
    </location>
</feature>
<dbReference type="Pfam" id="PF01535">
    <property type="entry name" value="PPR"/>
    <property type="match status" value="5"/>
</dbReference>
<dbReference type="InterPro" id="IPR011990">
    <property type="entry name" value="TPR-like_helical_dom_sf"/>
</dbReference>
<comment type="similarity">
    <text evidence="3">Belongs to the PPR family. PCMP-E subfamily.</text>
</comment>
<evidence type="ECO:0000256" key="4">
    <source>
        <dbReference type="PROSITE-ProRule" id="PRU00708"/>
    </source>
</evidence>
<dbReference type="InterPro" id="IPR032867">
    <property type="entry name" value="DYW_dom"/>
</dbReference>
<dbReference type="InterPro" id="IPR046848">
    <property type="entry name" value="E_motif"/>
</dbReference>
<feature type="repeat" description="PPR" evidence="4">
    <location>
        <begin position="305"/>
        <end position="339"/>
    </location>
</feature>
<evidence type="ECO:0000259" key="5">
    <source>
        <dbReference type="Pfam" id="PF14432"/>
    </source>
</evidence>
<dbReference type="Pfam" id="PF13041">
    <property type="entry name" value="PPR_2"/>
    <property type="match status" value="3"/>
</dbReference>
<feature type="repeat" description="PPR" evidence="4">
    <location>
        <begin position="473"/>
        <end position="503"/>
    </location>
</feature>
<reference evidence="7" key="1">
    <citation type="submission" date="2024-07" db="EMBL/GenBank/DDBJ databases">
        <title>Two chromosome-level genome assemblies of Korean endemic species Abeliophyllum distichum and Forsythia ovata (Oleaceae).</title>
        <authorList>
            <person name="Jang H."/>
        </authorList>
    </citation>
    <scope>NUCLEOTIDE SEQUENCE [LARGE SCALE GENOMIC DNA]</scope>
</reference>
<dbReference type="NCBIfam" id="TIGR00756">
    <property type="entry name" value="PPR"/>
    <property type="match status" value="6"/>
</dbReference>
<dbReference type="FunFam" id="1.25.40.10:FF:000412">
    <property type="entry name" value="Putative pentatricopeptide repeat-containing protein"/>
    <property type="match status" value="1"/>
</dbReference>
<evidence type="ECO:0000313" key="6">
    <source>
        <dbReference type="EMBL" id="KAL2536895.1"/>
    </source>
</evidence>